<keyword evidence="2" id="KW-1185">Reference proteome</keyword>
<name>A0A0P0WWX3_ORYSJ</name>
<dbReference type="EMBL" id="AP014962">
    <property type="protein sequence ID" value="BAS97734.1"/>
    <property type="molecule type" value="Genomic_DNA"/>
</dbReference>
<protein>
    <submittedName>
        <fullName evidence="1">Os06g0470151 protein</fullName>
    </submittedName>
</protein>
<evidence type="ECO:0000313" key="2">
    <source>
        <dbReference type="Proteomes" id="UP000059680"/>
    </source>
</evidence>
<gene>
    <name evidence="1" type="ordered locus">Os06g0470151</name>
    <name evidence="1" type="ORF">OSNPB_060470151</name>
</gene>
<evidence type="ECO:0000313" key="1">
    <source>
        <dbReference type="EMBL" id="BAS97734.1"/>
    </source>
</evidence>
<proteinExistence type="predicted"/>
<dbReference type="InParanoid" id="A0A0P0WWX3"/>
<dbReference type="AlphaFoldDB" id="A0A0P0WWX3"/>
<sequence>MDMAALWWHSGDAEGVGGVHAAHTECVDSRLREVEGENARFCTGCSSVGEADVNIGTGRRQWRRGGVNTTHAGGVDLLQLGSSSRRRYGGWGAAALQTASTWGRVSTSLATVEGLLGQGRELIQTSLRRGAAQRDAALCGMTRAVHGPVRRVRGCSTRRSSGSAFRRARGVRVRMAAG</sequence>
<reference evidence="1 2" key="2">
    <citation type="journal article" date="2013" name="Plant Cell Physiol.">
        <title>Rice Annotation Project Database (RAP-DB): an integrative and interactive database for rice genomics.</title>
        <authorList>
            <person name="Sakai H."/>
            <person name="Lee S.S."/>
            <person name="Tanaka T."/>
            <person name="Numa H."/>
            <person name="Kim J."/>
            <person name="Kawahara Y."/>
            <person name="Wakimoto H."/>
            <person name="Yang C.C."/>
            <person name="Iwamoto M."/>
            <person name="Abe T."/>
            <person name="Yamada Y."/>
            <person name="Muto A."/>
            <person name="Inokuchi H."/>
            <person name="Ikemura T."/>
            <person name="Matsumoto T."/>
            <person name="Sasaki T."/>
            <person name="Itoh T."/>
        </authorList>
    </citation>
    <scope>NUCLEOTIDE SEQUENCE [LARGE SCALE GENOMIC DNA]</scope>
    <source>
        <strain evidence="2">cv. Nipponbare</strain>
    </source>
</reference>
<dbReference type="PaxDb" id="39947-A0A0P0WWX3"/>
<dbReference type="Proteomes" id="UP000059680">
    <property type="component" value="Chromosome 6"/>
</dbReference>
<reference evidence="2" key="1">
    <citation type="journal article" date="2005" name="Nature">
        <title>The map-based sequence of the rice genome.</title>
        <authorList>
            <consortium name="International rice genome sequencing project (IRGSP)"/>
            <person name="Matsumoto T."/>
            <person name="Wu J."/>
            <person name="Kanamori H."/>
            <person name="Katayose Y."/>
            <person name="Fujisawa M."/>
            <person name="Namiki N."/>
            <person name="Mizuno H."/>
            <person name="Yamamoto K."/>
            <person name="Antonio B.A."/>
            <person name="Baba T."/>
            <person name="Sakata K."/>
            <person name="Nagamura Y."/>
            <person name="Aoki H."/>
            <person name="Arikawa K."/>
            <person name="Arita K."/>
            <person name="Bito T."/>
            <person name="Chiden Y."/>
            <person name="Fujitsuka N."/>
            <person name="Fukunaka R."/>
            <person name="Hamada M."/>
            <person name="Harada C."/>
            <person name="Hayashi A."/>
            <person name="Hijishita S."/>
            <person name="Honda M."/>
            <person name="Hosokawa S."/>
            <person name="Ichikawa Y."/>
            <person name="Idonuma A."/>
            <person name="Iijima M."/>
            <person name="Ikeda M."/>
            <person name="Ikeno M."/>
            <person name="Ito K."/>
            <person name="Ito S."/>
            <person name="Ito T."/>
            <person name="Ito Y."/>
            <person name="Ito Y."/>
            <person name="Iwabuchi A."/>
            <person name="Kamiya K."/>
            <person name="Karasawa W."/>
            <person name="Kurita K."/>
            <person name="Katagiri S."/>
            <person name="Kikuta A."/>
            <person name="Kobayashi H."/>
            <person name="Kobayashi N."/>
            <person name="Machita K."/>
            <person name="Maehara T."/>
            <person name="Masukawa M."/>
            <person name="Mizubayashi T."/>
            <person name="Mukai Y."/>
            <person name="Nagasaki H."/>
            <person name="Nagata Y."/>
            <person name="Naito S."/>
            <person name="Nakashima M."/>
            <person name="Nakama Y."/>
            <person name="Nakamichi Y."/>
            <person name="Nakamura M."/>
            <person name="Meguro A."/>
            <person name="Negishi M."/>
            <person name="Ohta I."/>
            <person name="Ohta T."/>
            <person name="Okamoto M."/>
            <person name="Ono N."/>
            <person name="Saji S."/>
            <person name="Sakaguchi M."/>
            <person name="Sakai K."/>
            <person name="Shibata M."/>
            <person name="Shimokawa T."/>
            <person name="Song J."/>
            <person name="Takazaki Y."/>
            <person name="Terasawa K."/>
            <person name="Tsugane M."/>
            <person name="Tsuji K."/>
            <person name="Ueda S."/>
            <person name="Waki K."/>
            <person name="Yamagata H."/>
            <person name="Yamamoto M."/>
            <person name="Yamamoto S."/>
            <person name="Yamane H."/>
            <person name="Yoshiki S."/>
            <person name="Yoshihara R."/>
            <person name="Yukawa K."/>
            <person name="Zhong H."/>
            <person name="Yano M."/>
            <person name="Yuan Q."/>
            <person name="Ouyang S."/>
            <person name="Liu J."/>
            <person name="Jones K.M."/>
            <person name="Gansberger K."/>
            <person name="Moffat K."/>
            <person name="Hill J."/>
            <person name="Bera J."/>
            <person name="Fadrosh D."/>
            <person name="Jin S."/>
            <person name="Johri S."/>
            <person name="Kim M."/>
            <person name="Overton L."/>
            <person name="Reardon M."/>
            <person name="Tsitrin T."/>
            <person name="Vuong H."/>
            <person name="Weaver B."/>
            <person name="Ciecko A."/>
            <person name="Tallon L."/>
            <person name="Jackson J."/>
            <person name="Pai G."/>
            <person name="Aken S.V."/>
            <person name="Utterback T."/>
            <person name="Reidmuller S."/>
            <person name="Feldblyum T."/>
            <person name="Hsiao J."/>
            <person name="Zismann V."/>
            <person name="Iobst S."/>
            <person name="de Vazeille A.R."/>
            <person name="Buell C.R."/>
            <person name="Ying K."/>
            <person name="Li Y."/>
            <person name="Lu T."/>
            <person name="Huang Y."/>
            <person name="Zhao Q."/>
            <person name="Feng Q."/>
            <person name="Zhang L."/>
            <person name="Zhu J."/>
            <person name="Weng Q."/>
            <person name="Mu J."/>
            <person name="Lu Y."/>
            <person name="Fan D."/>
            <person name="Liu Y."/>
            <person name="Guan J."/>
            <person name="Zhang Y."/>
            <person name="Yu S."/>
            <person name="Liu X."/>
            <person name="Zhang Y."/>
            <person name="Hong G."/>
            <person name="Han B."/>
            <person name="Choisne N."/>
            <person name="Demange N."/>
            <person name="Orjeda G."/>
            <person name="Samain S."/>
            <person name="Cattolico L."/>
            <person name="Pelletier E."/>
            <person name="Couloux A."/>
            <person name="Segurens B."/>
            <person name="Wincker P."/>
            <person name="D'Hont A."/>
            <person name="Scarpelli C."/>
            <person name="Weissenbach J."/>
            <person name="Salanoubat M."/>
            <person name="Quetier F."/>
            <person name="Yu Y."/>
            <person name="Kim H.R."/>
            <person name="Rambo T."/>
            <person name="Currie J."/>
            <person name="Collura K."/>
            <person name="Luo M."/>
            <person name="Yang T."/>
            <person name="Ammiraju J.S.S."/>
            <person name="Engler F."/>
            <person name="Soderlund C."/>
            <person name="Wing R.A."/>
            <person name="Palmer L.E."/>
            <person name="de la Bastide M."/>
            <person name="Spiegel L."/>
            <person name="Nascimento L."/>
            <person name="Zutavern T."/>
            <person name="O'Shaughnessy A."/>
            <person name="Dike S."/>
            <person name="Dedhia N."/>
            <person name="Preston R."/>
            <person name="Balija V."/>
            <person name="McCombie W.R."/>
            <person name="Chow T."/>
            <person name="Chen H."/>
            <person name="Chung M."/>
            <person name="Chen C."/>
            <person name="Shaw J."/>
            <person name="Wu H."/>
            <person name="Hsiao K."/>
            <person name="Chao Y."/>
            <person name="Chu M."/>
            <person name="Cheng C."/>
            <person name="Hour A."/>
            <person name="Lee P."/>
            <person name="Lin S."/>
            <person name="Lin Y."/>
            <person name="Liou J."/>
            <person name="Liu S."/>
            <person name="Hsing Y."/>
            <person name="Raghuvanshi S."/>
            <person name="Mohanty A."/>
            <person name="Bharti A.K."/>
            <person name="Gaur A."/>
            <person name="Gupta V."/>
            <person name="Kumar D."/>
            <person name="Ravi V."/>
            <person name="Vij S."/>
            <person name="Kapur A."/>
            <person name="Khurana P."/>
            <person name="Khurana P."/>
            <person name="Khurana J.P."/>
            <person name="Tyagi A.K."/>
            <person name="Gaikwad K."/>
            <person name="Singh A."/>
            <person name="Dalal V."/>
            <person name="Srivastava S."/>
            <person name="Dixit A."/>
            <person name="Pal A.K."/>
            <person name="Ghazi I.A."/>
            <person name="Yadav M."/>
            <person name="Pandit A."/>
            <person name="Bhargava A."/>
            <person name="Sureshbabu K."/>
            <person name="Batra K."/>
            <person name="Sharma T.R."/>
            <person name="Mohapatra T."/>
            <person name="Singh N.K."/>
            <person name="Messing J."/>
            <person name="Nelson A.B."/>
            <person name="Fuks G."/>
            <person name="Kavchok S."/>
            <person name="Keizer G."/>
            <person name="Linton E."/>
            <person name="Llaca V."/>
            <person name="Song R."/>
            <person name="Tanyolac B."/>
            <person name="Young S."/>
            <person name="Ho-Il K."/>
            <person name="Hahn J.H."/>
            <person name="Sangsakoo G."/>
            <person name="Vanavichit A."/>
            <person name="de Mattos Luiz.A.T."/>
            <person name="Zimmer P.D."/>
            <person name="Malone G."/>
            <person name="Dellagostin O."/>
            <person name="de Oliveira A.C."/>
            <person name="Bevan M."/>
            <person name="Bancroft I."/>
            <person name="Minx P."/>
            <person name="Cordum H."/>
            <person name="Wilson R."/>
            <person name="Cheng Z."/>
            <person name="Jin W."/>
            <person name="Jiang J."/>
            <person name="Leong S.A."/>
            <person name="Iwama H."/>
            <person name="Gojobori T."/>
            <person name="Itoh T."/>
            <person name="Niimura Y."/>
            <person name="Fujii Y."/>
            <person name="Habara T."/>
            <person name="Sakai H."/>
            <person name="Sato Y."/>
            <person name="Wilson G."/>
            <person name="Kumar K."/>
            <person name="McCouch S."/>
            <person name="Juretic N."/>
            <person name="Hoen D."/>
            <person name="Wright S."/>
            <person name="Bruskiewich R."/>
            <person name="Bureau T."/>
            <person name="Miyao A."/>
            <person name="Hirochika H."/>
            <person name="Nishikawa T."/>
            <person name="Kadowaki K."/>
            <person name="Sugiura M."/>
            <person name="Burr B."/>
            <person name="Sasaki T."/>
        </authorList>
    </citation>
    <scope>NUCLEOTIDE SEQUENCE [LARGE SCALE GENOMIC DNA]</scope>
    <source>
        <strain evidence="2">cv. Nipponbare</strain>
    </source>
</reference>
<accession>A0A0P0WWX3</accession>
<organism evidence="1 2">
    <name type="scientific">Oryza sativa subsp. japonica</name>
    <name type="common">Rice</name>
    <dbReference type="NCBI Taxonomy" id="39947"/>
    <lineage>
        <taxon>Eukaryota</taxon>
        <taxon>Viridiplantae</taxon>
        <taxon>Streptophyta</taxon>
        <taxon>Embryophyta</taxon>
        <taxon>Tracheophyta</taxon>
        <taxon>Spermatophyta</taxon>
        <taxon>Magnoliopsida</taxon>
        <taxon>Liliopsida</taxon>
        <taxon>Poales</taxon>
        <taxon>Poaceae</taxon>
        <taxon>BOP clade</taxon>
        <taxon>Oryzoideae</taxon>
        <taxon>Oryzeae</taxon>
        <taxon>Oryzinae</taxon>
        <taxon>Oryza</taxon>
        <taxon>Oryza sativa</taxon>
    </lineage>
</organism>
<reference evidence="1 2" key="3">
    <citation type="journal article" date="2013" name="Rice">
        <title>Improvement of the Oryza sativa Nipponbare reference genome using next generation sequence and optical map data.</title>
        <authorList>
            <person name="Kawahara Y."/>
            <person name="de la Bastide M."/>
            <person name="Hamilton J.P."/>
            <person name="Kanamori H."/>
            <person name="McCombie W.R."/>
            <person name="Ouyang S."/>
            <person name="Schwartz D.C."/>
            <person name="Tanaka T."/>
            <person name="Wu J."/>
            <person name="Zhou S."/>
            <person name="Childs K.L."/>
            <person name="Davidson R.M."/>
            <person name="Lin H."/>
            <person name="Quesada-Ocampo L."/>
            <person name="Vaillancourt B."/>
            <person name="Sakai H."/>
            <person name="Lee S.S."/>
            <person name="Kim J."/>
            <person name="Numa H."/>
            <person name="Itoh T."/>
            <person name="Buell C.R."/>
            <person name="Matsumoto T."/>
        </authorList>
    </citation>
    <scope>NUCLEOTIDE SEQUENCE [LARGE SCALE GENOMIC DNA]</scope>
    <source>
        <strain evidence="2">cv. Nipponbare</strain>
    </source>
</reference>